<feature type="domain" description="N-acetyltransferase" evidence="1">
    <location>
        <begin position="3"/>
        <end position="135"/>
    </location>
</feature>
<dbReference type="CDD" id="cd04301">
    <property type="entry name" value="NAT_SF"/>
    <property type="match status" value="1"/>
</dbReference>
<gene>
    <name evidence="2" type="ORF">OFAG_00725</name>
</gene>
<evidence type="ECO:0000259" key="1">
    <source>
        <dbReference type="PROSITE" id="PS51186"/>
    </source>
</evidence>
<accession>C3X2Y6</accession>
<dbReference type="AlphaFoldDB" id="C3X2Y6"/>
<keyword evidence="3" id="KW-1185">Reference proteome</keyword>
<organism evidence="2 3">
    <name type="scientific">Oxalobacter paraformigenes</name>
    <dbReference type="NCBI Taxonomy" id="556268"/>
    <lineage>
        <taxon>Bacteria</taxon>
        <taxon>Pseudomonadati</taxon>
        <taxon>Pseudomonadota</taxon>
        <taxon>Betaproteobacteria</taxon>
        <taxon>Burkholderiales</taxon>
        <taxon>Oxalobacteraceae</taxon>
        <taxon>Oxalobacter</taxon>
    </lineage>
</organism>
<dbReference type="Proteomes" id="UP000003973">
    <property type="component" value="Unassembled WGS sequence"/>
</dbReference>
<dbReference type="InterPro" id="IPR000182">
    <property type="entry name" value="GNAT_dom"/>
</dbReference>
<dbReference type="EMBL" id="ACDP02000023">
    <property type="protein sequence ID" value="EEO27572.1"/>
    <property type="molecule type" value="Genomic_DNA"/>
</dbReference>
<reference evidence="2" key="1">
    <citation type="submission" date="2011-10" db="EMBL/GenBank/DDBJ databases">
        <title>The Genome Sequence of Oxalobacter formigenes HOxBLS.</title>
        <authorList>
            <consortium name="The Broad Institute Genome Sequencing Platform"/>
            <person name="Earl A."/>
            <person name="Ward D."/>
            <person name="Feldgarden M."/>
            <person name="Gevers D."/>
            <person name="Allison M.J."/>
            <person name="Humphrey S."/>
            <person name="Young S.K."/>
            <person name="Zeng Q."/>
            <person name="Gargeya S."/>
            <person name="Fitzgerald M."/>
            <person name="Haas B."/>
            <person name="Abouelleil A."/>
            <person name="Alvarado L."/>
            <person name="Arachchi H.M."/>
            <person name="Berlin A."/>
            <person name="Brown A."/>
            <person name="Chapman S.B."/>
            <person name="Chen Z."/>
            <person name="Dunbar C."/>
            <person name="Freedman E."/>
            <person name="Gearin G."/>
            <person name="Goldberg J."/>
            <person name="Griggs A."/>
            <person name="Gujja S."/>
            <person name="Heiman D."/>
            <person name="Howarth C."/>
            <person name="Larson L."/>
            <person name="Lui A."/>
            <person name="MacDonald P.J.P."/>
            <person name="Montmayeur A."/>
            <person name="Murphy C."/>
            <person name="Neiman D."/>
            <person name="Pearson M."/>
            <person name="Priest M."/>
            <person name="Roberts A."/>
            <person name="Saif S."/>
            <person name="Shea T."/>
            <person name="Shenoy N."/>
            <person name="Sisk P."/>
            <person name="Stolte C."/>
            <person name="Sykes S."/>
            <person name="Wortman J."/>
            <person name="Nusbaum C."/>
            <person name="Birren B."/>
        </authorList>
    </citation>
    <scope>NUCLEOTIDE SEQUENCE [LARGE SCALE GENOMIC DNA]</scope>
    <source>
        <strain evidence="2">HOxBLS</strain>
    </source>
</reference>
<dbReference type="PROSITE" id="PS51186">
    <property type="entry name" value="GNAT"/>
    <property type="match status" value="1"/>
</dbReference>
<evidence type="ECO:0000313" key="2">
    <source>
        <dbReference type="EMBL" id="EEO27572.1"/>
    </source>
</evidence>
<dbReference type="Gene3D" id="3.40.630.30">
    <property type="match status" value="1"/>
</dbReference>
<dbReference type="PANTHER" id="PTHR43233">
    <property type="entry name" value="FAMILY N-ACETYLTRANSFERASE, PUTATIVE (AFU_ORTHOLOGUE AFUA_6G03350)-RELATED"/>
    <property type="match status" value="1"/>
</dbReference>
<dbReference type="HOGENOM" id="CLU_086503_4_0_4"/>
<dbReference type="eggNOG" id="COG0456">
    <property type="taxonomic scope" value="Bacteria"/>
</dbReference>
<protein>
    <recommendedName>
        <fullName evidence="1">N-acetyltransferase domain-containing protein</fullName>
    </recommendedName>
</protein>
<dbReference type="SUPFAM" id="SSF55729">
    <property type="entry name" value="Acyl-CoA N-acyltransferases (Nat)"/>
    <property type="match status" value="1"/>
</dbReference>
<dbReference type="GO" id="GO:0016747">
    <property type="term" value="F:acyltransferase activity, transferring groups other than amino-acyl groups"/>
    <property type="evidence" value="ECO:0007669"/>
    <property type="project" value="InterPro"/>
</dbReference>
<dbReference type="Pfam" id="PF13673">
    <property type="entry name" value="Acetyltransf_10"/>
    <property type="match status" value="1"/>
</dbReference>
<dbReference type="InterPro" id="IPR053144">
    <property type="entry name" value="Acetyltransferase_Butenolide"/>
</dbReference>
<dbReference type="InterPro" id="IPR016181">
    <property type="entry name" value="Acyl_CoA_acyltransferase"/>
</dbReference>
<dbReference type="PANTHER" id="PTHR43233:SF1">
    <property type="entry name" value="FAMILY N-ACETYLTRANSFERASE, PUTATIVE (AFU_ORTHOLOGUE AFUA_6G03350)-RELATED"/>
    <property type="match status" value="1"/>
</dbReference>
<comment type="caution">
    <text evidence="2">The sequence shown here is derived from an EMBL/GenBank/DDBJ whole genome shotgun (WGS) entry which is preliminary data.</text>
</comment>
<name>C3X2Y6_9BURK</name>
<sequence length="139" mass="15588">MNIEYKDNASYTVGEMIDLYRRSTLGERRPLDRPDIFGKMRDNANLVITAWEGKKLVGIARSFTDFAYVTYLADLAVDAACQRLGIGKRLIAETRARLEPTCKIVLLAAPKANGYYPGIGFDHNPRAWVLKGETSFTPD</sequence>
<evidence type="ECO:0000313" key="3">
    <source>
        <dbReference type="Proteomes" id="UP000003973"/>
    </source>
</evidence>
<proteinExistence type="predicted"/>
<dbReference type="RefSeq" id="WP_005876655.1">
    <property type="nucleotide sequence ID" value="NZ_CABMNL010000001.1"/>
</dbReference>